<proteinExistence type="predicted"/>
<accession>A0A8H7A445</accession>
<dbReference type="Proteomes" id="UP000623687">
    <property type="component" value="Unassembled WGS sequence"/>
</dbReference>
<reference evidence="2" key="1">
    <citation type="submission" date="2019-07" db="EMBL/GenBank/DDBJ databases">
        <authorList>
            <person name="Palmer J.M."/>
        </authorList>
    </citation>
    <scope>NUCLEOTIDE SEQUENCE</scope>
    <source>
        <strain evidence="2">PC9</strain>
    </source>
</reference>
<dbReference type="RefSeq" id="XP_036635390.1">
    <property type="nucleotide sequence ID" value="XM_036773917.1"/>
</dbReference>
<feature type="compositionally biased region" description="Basic residues" evidence="1">
    <location>
        <begin position="1"/>
        <end position="13"/>
    </location>
</feature>
<evidence type="ECO:0000256" key="1">
    <source>
        <dbReference type="SAM" id="MobiDB-lite"/>
    </source>
</evidence>
<gene>
    <name evidence="2" type="ORF">PC9H_004332</name>
</gene>
<feature type="compositionally biased region" description="Polar residues" evidence="1">
    <location>
        <begin position="63"/>
        <end position="72"/>
    </location>
</feature>
<sequence>MPHPRIYHTKANRRAANCAKSARHYAKNKADILAKRRDIRAHREDPMPHPRPEQHAEPHLSGLPQSSPTTEAVSHDADVSQTISLAYCTARKLSSFINHSPAAFANSTFIKYVKVYETGTNDIGIIKAPLERLQKWQRRLDKCGEVVLEECGMGRELQMINGAGKMAGTAIEYLEELLCDAMLDPVAMQAAYKRHRYNYQLV</sequence>
<organism evidence="2 3">
    <name type="scientific">Pleurotus ostreatus</name>
    <name type="common">Oyster mushroom</name>
    <name type="synonym">White-rot fungus</name>
    <dbReference type="NCBI Taxonomy" id="5322"/>
    <lineage>
        <taxon>Eukaryota</taxon>
        <taxon>Fungi</taxon>
        <taxon>Dikarya</taxon>
        <taxon>Basidiomycota</taxon>
        <taxon>Agaricomycotina</taxon>
        <taxon>Agaricomycetes</taxon>
        <taxon>Agaricomycetidae</taxon>
        <taxon>Agaricales</taxon>
        <taxon>Pleurotineae</taxon>
        <taxon>Pleurotaceae</taxon>
        <taxon>Pleurotus</taxon>
    </lineage>
</organism>
<dbReference type="GeneID" id="59374150"/>
<name>A0A8H7A445_PLEOS</name>
<evidence type="ECO:0000313" key="3">
    <source>
        <dbReference type="Proteomes" id="UP000623687"/>
    </source>
</evidence>
<keyword evidence="3" id="KW-1185">Reference proteome</keyword>
<dbReference type="VEuPathDB" id="FungiDB:PC9H_004332"/>
<protein>
    <submittedName>
        <fullName evidence="2">Uncharacterized protein</fullName>
    </submittedName>
</protein>
<feature type="region of interest" description="Disordered" evidence="1">
    <location>
        <begin position="43"/>
        <end position="75"/>
    </location>
</feature>
<evidence type="ECO:0000313" key="2">
    <source>
        <dbReference type="EMBL" id="KAF7437491.1"/>
    </source>
</evidence>
<feature type="region of interest" description="Disordered" evidence="1">
    <location>
        <begin position="1"/>
        <end position="26"/>
    </location>
</feature>
<dbReference type="OrthoDB" id="2654423at2759"/>
<feature type="compositionally biased region" description="Basic and acidic residues" evidence="1">
    <location>
        <begin position="43"/>
        <end position="58"/>
    </location>
</feature>
<dbReference type="AlphaFoldDB" id="A0A8H7A445"/>
<comment type="caution">
    <text evidence="2">The sequence shown here is derived from an EMBL/GenBank/DDBJ whole genome shotgun (WGS) entry which is preliminary data.</text>
</comment>
<dbReference type="EMBL" id="JACETU010000002">
    <property type="protein sequence ID" value="KAF7437491.1"/>
    <property type="molecule type" value="Genomic_DNA"/>
</dbReference>